<evidence type="ECO:0000259" key="7">
    <source>
        <dbReference type="PROSITE" id="PS51722"/>
    </source>
</evidence>
<dbReference type="InterPro" id="IPR005517">
    <property type="entry name" value="Transl_elong_EFG/EF2_IV"/>
</dbReference>
<dbReference type="InterPro" id="IPR047872">
    <property type="entry name" value="EFG_IV"/>
</dbReference>
<dbReference type="CDD" id="cd03713">
    <property type="entry name" value="EFG_mtEFG_C"/>
    <property type="match status" value="1"/>
</dbReference>
<dbReference type="PANTHER" id="PTHR43261:SF6">
    <property type="entry name" value="ELONGATION FACTOR G-LIKE PROTEIN"/>
    <property type="match status" value="1"/>
</dbReference>
<evidence type="ECO:0000256" key="2">
    <source>
        <dbReference type="ARBA" id="ARBA00022741"/>
    </source>
</evidence>
<dbReference type="EMBL" id="CP030840">
    <property type="protein sequence ID" value="AXC12782.1"/>
    <property type="molecule type" value="Genomic_DNA"/>
</dbReference>
<keyword evidence="9" id="KW-1185">Reference proteome</keyword>
<name>A0A2Z5G101_9BACT</name>
<evidence type="ECO:0000256" key="6">
    <source>
        <dbReference type="ARBA" id="ARBA00024731"/>
    </source>
</evidence>
<dbReference type="SMART" id="SM00889">
    <property type="entry name" value="EFG_IV"/>
    <property type="match status" value="1"/>
</dbReference>
<dbReference type="InterPro" id="IPR000795">
    <property type="entry name" value="T_Tr_GTP-bd_dom"/>
</dbReference>
<dbReference type="PROSITE" id="PS51722">
    <property type="entry name" value="G_TR_2"/>
    <property type="match status" value="1"/>
</dbReference>
<dbReference type="GO" id="GO:0005525">
    <property type="term" value="F:GTP binding"/>
    <property type="evidence" value="ECO:0007669"/>
    <property type="project" value="UniProtKB-KW"/>
</dbReference>
<accession>A0A2Z5G101</accession>
<dbReference type="Pfam" id="PF00009">
    <property type="entry name" value="GTP_EFTU"/>
    <property type="match status" value="1"/>
</dbReference>
<dbReference type="Gene3D" id="3.30.70.240">
    <property type="match status" value="1"/>
</dbReference>
<keyword evidence="5" id="KW-0342">GTP-binding</keyword>
<gene>
    <name evidence="8" type="ORF">ACPOL_3497</name>
</gene>
<organism evidence="8 9">
    <name type="scientific">Acidisarcina polymorpha</name>
    <dbReference type="NCBI Taxonomy" id="2211140"/>
    <lineage>
        <taxon>Bacteria</taxon>
        <taxon>Pseudomonadati</taxon>
        <taxon>Acidobacteriota</taxon>
        <taxon>Terriglobia</taxon>
        <taxon>Terriglobales</taxon>
        <taxon>Acidobacteriaceae</taxon>
        <taxon>Acidisarcina</taxon>
    </lineage>
</organism>
<dbReference type="FunFam" id="3.30.70.240:FF:000001">
    <property type="entry name" value="Elongation factor G"/>
    <property type="match status" value="1"/>
</dbReference>
<dbReference type="Proteomes" id="UP000253606">
    <property type="component" value="Chromosome"/>
</dbReference>
<dbReference type="Gene3D" id="3.30.230.10">
    <property type="match status" value="1"/>
</dbReference>
<dbReference type="FunFam" id="3.30.230.10:FF:000003">
    <property type="entry name" value="Elongation factor G"/>
    <property type="match status" value="1"/>
</dbReference>
<dbReference type="PANTHER" id="PTHR43261">
    <property type="entry name" value="TRANSLATION ELONGATION FACTOR G-RELATED"/>
    <property type="match status" value="1"/>
</dbReference>
<evidence type="ECO:0000313" key="8">
    <source>
        <dbReference type="EMBL" id="AXC12782.1"/>
    </source>
</evidence>
<dbReference type="NCBIfam" id="TIGR00231">
    <property type="entry name" value="small_GTP"/>
    <property type="match status" value="1"/>
</dbReference>
<sequence length="758" mass="82031">MLHVFQGISLARAWVVGSSADVGGWMNIFSGTNIRNIAVTGHSHCGKTTLISAMLATAGAVSALGRVEDGTAVTAYDEEEISRHMTLSNAVAWCEWNGVKVNCIDTPGFSMFVHEAKAAMLPVESAVVLVDACAGVEPMTTRVWGYAEEFSLPRILVVNKLDRDTGKRASSGSDCLDEALALLDGLRNSFGRNVVPVQLPIGMGGAGSGAPFTGVIDLVSMKAFLYPAGGNGKGTLGEIPPELLETAKSAHEALVELVAEGKDELMEEFFAEGTIPEEHLISALHEAIREDRIFPVLFTAALPNIGTDRLLEFLRVYAPAPVERAPIAARSNASQSRTVGNGHASNEWTNAVTEMVTRPVADDQPLSLYIFKTISDPFAGHISFFKVFSGVVRNDAAIQNYNRNTIERFGHLAIMEGKVATSVTELHAGDIGAVAKLKSTFTGDTLGDKAHAIFFEPAALPEPAIAFAIEPKTRADEDKLATGLHRLMEEDTLIRFYRDPQTHEFLIAGTGQQHIEVVVSKLRKRYHTEVTLQAPKVPYRETIRAAVEARGRHKKQSGGHGQFGDCVIRIEPLPRGAGFEFVNDIFGGAVPKNYIPAIEKGIQEAALRGYLAGYPVVDFRVILKDGSYHDVDSNELSFRMAGRIAFRKCIEQARAAIIEPIMRGEIDAPEVAAGVLMGDLNGRRGKVQGMESRAGALTLRAEVPMAEMLTYGADLTAMTQGLGSFHMELDHYECVPAAQQEKIIAASTQRLHADEEDE</sequence>
<reference evidence="8 9" key="1">
    <citation type="journal article" date="2018" name="Front. Microbiol.">
        <title>Hydrolytic Capabilities as a Key to Environmental Success: Chitinolytic and Cellulolytic Acidobacteria From Acidic Sub-arctic Soils and Boreal Peatlands.</title>
        <authorList>
            <person name="Belova S.E."/>
            <person name="Ravin N.V."/>
            <person name="Pankratov T.A."/>
            <person name="Rakitin A.L."/>
            <person name="Ivanova A.A."/>
            <person name="Beletsky A.V."/>
            <person name="Mardanov A.V."/>
            <person name="Sinninghe Damste J.S."/>
            <person name="Dedysh S.N."/>
        </authorList>
    </citation>
    <scope>NUCLEOTIDE SEQUENCE [LARGE SCALE GENOMIC DNA]</scope>
    <source>
        <strain evidence="8 9">SBC82</strain>
    </source>
</reference>
<dbReference type="InterPro" id="IPR053905">
    <property type="entry name" value="EF-G-like_DII"/>
</dbReference>
<dbReference type="CDD" id="cd16262">
    <property type="entry name" value="EFG_III"/>
    <property type="match status" value="1"/>
</dbReference>
<dbReference type="GO" id="GO:0032790">
    <property type="term" value="P:ribosome disassembly"/>
    <property type="evidence" value="ECO:0007669"/>
    <property type="project" value="TreeGrafter"/>
</dbReference>
<evidence type="ECO:0000313" key="9">
    <source>
        <dbReference type="Proteomes" id="UP000253606"/>
    </source>
</evidence>
<dbReference type="InterPro" id="IPR035647">
    <property type="entry name" value="EFG_III/V"/>
</dbReference>
<evidence type="ECO:0000256" key="4">
    <source>
        <dbReference type="ARBA" id="ARBA00022917"/>
    </source>
</evidence>
<dbReference type="InterPro" id="IPR000640">
    <property type="entry name" value="EFG_V-like"/>
</dbReference>
<dbReference type="InterPro" id="IPR035649">
    <property type="entry name" value="EFG_V"/>
</dbReference>
<dbReference type="SUPFAM" id="SSF54980">
    <property type="entry name" value="EF-G C-terminal domain-like"/>
    <property type="match status" value="2"/>
</dbReference>
<dbReference type="InterPro" id="IPR027417">
    <property type="entry name" value="P-loop_NTPase"/>
</dbReference>
<dbReference type="Pfam" id="PF03764">
    <property type="entry name" value="EFG_IV"/>
    <property type="match status" value="1"/>
</dbReference>
<dbReference type="Pfam" id="PF22042">
    <property type="entry name" value="EF-G_D2"/>
    <property type="match status" value="1"/>
</dbReference>
<dbReference type="InterPro" id="IPR041095">
    <property type="entry name" value="EFG_II"/>
</dbReference>
<evidence type="ECO:0000256" key="5">
    <source>
        <dbReference type="ARBA" id="ARBA00023134"/>
    </source>
</evidence>
<dbReference type="SUPFAM" id="SSF50447">
    <property type="entry name" value="Translation proteins"/>
    <property type="match status" value="1"/>
</dbReference>
<dbReference type="CDD" id="cd01434">
    <property type="entry name" value="EFG_mtEFG1_IV"/>
    <property type="match status" value="1"/>
</dbReference>
<proteinExistence type="predicted"/>
<dbReference type="AlphaFoldDB" id="A0A2Z5G101"/>
<dbReference type="GO" id="GO:0003746">
    <property type="term" value="F:translation elongation factor activity"/>
    <property type="evidence" value="ECO:0007669"/>
    <property type="project" value="UniProtKB-KW"/>
</dbReference>
<protein>
    <recommendedName>
        <fullName evidence="1">Elongation factor G</fullName>
    </recommendedName>
</protein>
<dbReference type="InterPro" id="IPR014721">
    <property type="entry name" value="Ribsml_uS5_D2-typ_fold_subgr"/>
</dbReference>
<dbReference type="Pfam" id="PF14492">
    <property type="entry name" value="EFG_III"/>
    <property type="match status" value="1"/>
</dbReference>
<keyword evidence="4" id="KW-0648">Protein biosynthesis</keyword>
<dbReference type="CDD" id="cd04088">
    <property type="entry name" value="EFG_mtEFG_II"/>
    <property type="match status" value="1"/>
</dbReference>
<evidence type="ECO:0000256" key="1">
    <source>
        <dbReference type="ARBA" id="ARBA00017872"/>
    </source>
</evidence>
<dbReference type="SUPFAM" id="SSF54211">
    <property type="entry name" value="Ribosomal protein S5 domain 2-like"/>
    <property type="match status" value="1"/>
</dbReference>
<dbReference type="InterPro" id="IPR009022">
    <property type="entry name" value="EFG_III"/>
</dbReference>
<dbReference type="SUPFAM" id="SSF52540">
    <property type="entry name" value="P-loop containing nucleoside triphosphate hydrolases"/>
    <property type="match status" value="1"/>
</dbReference>
<dbReference type="GO" id="GO:0003924">
    <property type="term" value="F:GTPase activity"/>
    <property type="evidence" value="ECO:0007669"/>
    <property type="project" value="InterPro"/>
</dbReference>
<dbReference type="Gene3D" id="3.30.70.870">
    <property type="entry name" value="Elongation Factor G (Translational Gtpase), domain 3"/>
    <property type="match status" value="1"/>
</dbReference>
<evidence type="ECO:0000256" key="3">
    <source>
        <dbReference type="ARBA" id="ARBA00022768"/>
    </source>
</evidence>
<keyword evidence="2" id="KW-0547">Nucleotide-binding</keyword>
<dbReference type="Gene3D" id="2.40.30.10">
    <property type="entry name" value="Translation factors"/>
    <property type="match status" value="1"/>
</dbReference>
<comment type="function">
    <text evidence="6">Catalyzes the GTP-dependent ribosomal translocation step during translation elongation. During this step, the ribosome changes from the pre-translocational (PRE) to the post-translocational (POST) state as the newly formed A-site-bound peptidyl-tRNA and P-site-bound deacylated tRNA move to the P and E sites, respectively. Catalyzes the coordinated movement of the two tRNA molecules, the mRNA and conformational changes in the ribosome.</text>
</comment>
<dbReference type="NCBIfam" id="NF009381">
    <property type="entry name" value="PRK12740.1-5"/>
    <property type="match status" value="1"/>
</dbReference>
<dbReference type="InterPro" id="IPR005225">
    <property type="entry name" value="Small_GTP-bd"/>
</dbReference>
<dbReference type="Pfam" id="PF00679">
    <property type="entry name" value="EFG_C"/>
    <property type="match status" value="1"/>
</dbReference>
<dbReference type="CDD" id="cd04170">
    <property type="entry name" value="EF-G_bact"/>
    <property type="match status" value="1"/>
</dbReference>
<keyword evidence="3 8" id="KW-0251">Elongation factor</keyword>
<dbReference type="KEGG" id="abas:ACPOL_3497"/>
<feature type="domain" description="Tr-type G" evidence="7">
    <location>
        <begin position="32"/>
        <end position="322"/>
    </location>
</feature>
<dbReference type="SMART" id="SM00838">
    <property type="entry name" value="EFG_C"/>
    <property type="match status" value="1"/>
</dbReference>
<dbReference type="InterPro" id="IPR009000">
    <property type="entry name" value="Transl_B-barrel_sf"/>
</dbReference>
<dbReference type="InterPro" id="IPR020568">
    <property type="entry name" value="Ribosomal_Su5_D2-typ_SF"/>
</dbReference>
<dbReference type="Gene3D" id="3.40.50.300">
    <property type="entry name" value="P-loop containing nucleotide triphosphate hydrolases"/>
    <property type="match status" value="1"/>
</dbReference>